<reference evidence="3 4" key="1">
    <citation type="submission" date="2019-03" db="EMBL/GenBank/DDBJ databases">
        <title>Genomic Encyclopedia of Type Strains, Phase IV (KMG-IV): sequencing the most valuable type-strain genomes for metagenomic binning, comparative biology and taxonomic classification.</title>
        <authorList>
            <person name="Goeker M."/>
        </authorList>
    </citation>
    <scope>NUCLEOTIDE SEQUENCE [LARGE SCALE GENOMIC DNA]</scope>
    <source>
        <strain evidence="3 4">DSM 45361</strain>
    </source>
</reference>
<gene>
    <name evidence="3" type="ORF">EV186_101756</name>
</gene>
<dbReference type="Pfam" id="PF12307">
    <property type="entry name" value="DUF3631"/>
    <property type="match status" value="1"/>
</dbReference>
<dbReference type="AlphaFoldDB" id="A0A4R6SKX4"/>
<dbReference type="InterPro" id="IPR027417">
    <property type="entry name" value="P-loop_NTPase"/>
</dbReference>
<proteinExistence type="predicted"/>
<comment type="caution">
    <text evidence="3">The sequence shown here is derived from an EMBL/GenBank/DDBJ whole genome shotgun (WGS) entry which is preliminary data.</text>
</comment>
<evidence type="ECO:0000256" key="1">
    <source>
        <dbReference type="SAM" id="MobiDB-lite"/>
    </source>
</evidence>
<dbReference type="InterPro" id="IPR022081">
    <property type="entry name" value="DUF3631"/>
</dbReference>
<evidence type="ECO:0000259" key="2">
    <source>
        <dbReference type="Pfam" id="PF12307"/>
    </source>
</evidence>
<name>A0A4R6SKX4_LABRH</name>
<sequence length="469" mass="50712">MTDDFDHICQQCARPLGASPSDDFCSETCETAWRAARTEGSPIDGGHRPDADLPEQRPAVPLTFLGEPPEGAVVKAGHEVLDDVAAFVARFNVFPDEHCVPVLTLWYAHTHAAERFYITPRLILDSPEPGSGKTRVLEVAAHLVAAPEMTVSATPAALFRLVSQGPVTILFDEVDAIFRADGAGNEDLRALLNAGYKNGASVARCVGDAKAMKVQRFPVFAPAALAGIAGGMPDTITTRAITVHMRKRRNDQQVQPYRYRTVVRESRPVRDALAAWVKSVADTVGVAEPDMPEGVTDRSAEVWEPLLALADAAGDHWPHTARAACTHFVLNGGSQVRSHGVQLLADLRDIYGRHGADRLPTTLLLGELRELDESPWCDLDGRMLDARRMAKELSRYGVRVVPFKHDGTTVKGYTTYATDRQVGLADAWSRYLPAEIGNPGNCGNPAAQPVTDAAPVTEPPVTAAPREVA</sequence>
<protein>
    <submittedName>
        <fullName evidence="3">Uncharacterized protein DUF3631</fullName>
    </submittedName>
</protein>
<keyword evidence="4" id="KW-1185">Reference proteome</keyword>
<dbReference type="RefSeq" id="WP_243753800.1">
    <property type="nucleotide sequence ID" value="NZ_SNXZ01000001.1"/>
</dbReference>
<evidence type="ECO:0000313" key="3">
    <source>
        <dbReference type="EMBL" id="TDQ04798.1"/>
    </source>
</evidence>
<dbReference type="SUPFAM" id="SSF52540">
    <property type="entry name" value="P-loop containing nucleoside triphosphate hydrolases"/>
    <property type="match status" value="1"/>
</dbReference>
<feature type="compositionally biased region" description="Low complexity" evidence="1">
    <location>
        <begin position="449"/>
        <end position="469"/>
    </location>
</feature>
<organism evidence="3 4">
    <name type="scientific">Labedaea rhizosphaerae</name>
    <dbReference type="NCBI Taxonomy" id="598644"/>
    <lineage>
        <taxon>Bacteria</taxon>
        <taxon>Bacillati</taxon>
        <taxon>Actinomycetota</taxon>
        <taxon>Actinomycetes</taxon>
        <taxon>Pseudonocardiales</taxon>
        <taxon>Pseudonocardiaceae</taxon>
        <taxon>Labedaea</taxon>
    </lineage>
</organism>
<feature type="domain" description="DUF3631" evidence="2">
    <location>
        <begin position="244"/>
        <end position="431"/>
    </location>
</feature>
<feature type="region of interest" description="Disordered" evidence="1">
    <location>
        <begin position="440"/>
        <end position="469"/>
    </location>
</feature>
<evidence type="ECO:0000313" key="4">
    <source>
        <dbReference type="Proteomes" id="UP000295444"/>
    </source>
</evidence>
<dbReference type="Proteomes" id="UP000295444">
    <property type="component" value="Unassembled WGS sequence"/>
</dbReference>
<dbReference type="EMBL" id="SNXZ01000001">
    <property type="protein sequence ID" value="TDQ04798.1"/>
    <property type="molecule type" value="Genomic_DNA"/>
</dbReference>
<accession>A0A4R6SKX4</accession>